<keyword evidence="3" id="KW-1185">Reference proteome</keyword>
<dbReference type="AlphaFoldDB" id="A0A6P8RCY1"/>
<feature type="region of interest" description="Disordered" evidence="2">
    <location>
        <begin position="1"/>
        <end position="42"/>
    </location>
</feature>
<dbReference type="FunCoup" id="A0A6P8RCY1">
    <property type="interactions" value="248"/>
</dbReference>
<evidence type="ECO:0000256" key="1">
    <source>
        <dbReference type="SAM" id="Coils"/>
    </source>
</evidence>
<sequence length="282" mass="32160">MSASKPCKMDTSPSSTASLKRTKQDPLTPEKMAPEKKSATSNDVMLEEIRALRELTTKHFETTKELKDDLAEINSSLTQFQLRIEKLESRADSAALESAQFQDLTDKRIKKLEQDLEDITNRSRRNNLRIIGLKEHIEGSDMTEFLKKWLPKVLNMDPDCELDIEHSHRVPSHMRLNQSSPRPVVAKFLRFPQALQILTAAKNHPGLNIDGRKILIVPDLAKTTARKRKSFLALRPRLKSLNARYGLQYPARMVVTLNNSTKVFDSPELLQAYLDQTQSKNS</sequence>
<dbReference type="GeneID" id="117360411"/>
<dbReference type="KEGG" id="gsh:117360411"/>
<reference evidence="4" key="1">
    <citation type="submission" date="2025-08" db="UniProtKB">
        <authorList>
            <consortium name="RefSeq"/>
        </authorList>
    </citation>
    <scope>IDENTIFICATION</scope>
</reference>
<name>A0A6P8RCY1_GEOSA</name>
<evidence type="ECO:0000256" key="2">
    <source>
        <dbReference type="SAM" id="MobiDB-lite"/>
    </source>
</evidence>
<accession>A0A6P8RCY1</accession>
<dbReference type="Gene3D" id="3.30.70.1820">
    <property type="entry name" value="L1 transposable element, RRM domain"/>
    <property type="match status" value="1"/>
</dbReference>
<organism evidence="3 4">
    <name type="scientific">Geotrypetes seraphini</name>
    <name type="common">Gaboon caecilian</name>
    <name type="synonym">Caecilia seraphini</name>
    <dbReference type="NCBI Taxonomy" id="260995"/>
    <lineage>
        <taxon>Eukaryota</taxon>
        <taxon>Metazoa</taxon>
        <taxon>Chordata</taxon>
        <taxon>Craniata</taxon>
        <taxon>Vertebrata</taxon>
        <taxon>Euteleostomi</taxon>
        <taxon>Amphibia</taxon>
        <taxon>Gymnophiona</taxon>
        <taxon>Geotrypetes</taxon>
    </lineage>
</organism>
<evidence type="ECO:0000313" key="4">
    <source>
        <dbReference type="RefSeq" id="XP_033800013.1"/>
    </source>
</evidence>
<dbReference type="RefSeq" id="XP_033800013.1">
    <property type="nucleotide sequence ID" value="XM_033944122.1"/>
</dbReference>
<dbReference type="Proteomes" id="UP000515159">
    <property type="component" value="Chromosome 5"/>
</dbReference>
<dbReference type="OrthoDB" id="9909646at2759"/>
<protein>
    <submittedName>
        <fullName evidence="4">Uncharacterized protein LOC117360411</fullName>
    </submittedName>
</protein>
<evidence type="ECO:0000313" key="3">
    <source>
        <dbReference type="Proteomes" id="UP000515159"/>
    </source>
</evidence>
<dbReference type="PANTHER" id="PTHR11505">
    <property type="entry name" value="L1 TRANSPOSABLE ELEMENT-RELATED"/>
    <property type="match status" value="1"/>
</dbReference>
<feature type="coiled-coil region" evidence="1">
    <location>
        <begin position="70"/>
        <end position="129"/>
    </location>
</feature>
<gene>
    <name evidence="4" type="primary">LOC117360411</name>
</gene>
<proteinExistence type="predicted"/>
<dbReference type="InterPro" id="IPR004244">
    <property type="entry name" value="Transposase_22"/>
</dbReference>
<dbReference type="InParanoid" id="A0A6P8RCY1"/>
<keyword evidence="1" id="KW-0175">Coiled coil</keyword>